<evidence type="ECO:0000256" key="8">
    <source>
        <dbReference type="PROSITE-ProRule" id="PRU01360"/>
    </source>
</evidence>
<dbReference type="InterPro" id="IPR012910">
    <property type="entry name" value="Plug_dom"/>
</dbReference>
<keyword evidence="2 8" id="KW-0813">Transport</keyword>
<evidence type="ECO:0000256" key="4">
    <source>
        <dbReference type="ARBA" id="ARBA00022692"/>
    </source>
</evidence>
<dbReference type="NCBIfam" id="TIGR04056">
    <property type="entry name" value="OMP_RagA_SusC"/>
    <property type="match status" value="1"/>
</dbReference>
<reference evidence="12" key="1">
    <citation type="journal article" date="2021" name="PeerJ">
        <title>Extensive microbial diversity within the chicken gut microbiome revealed by metagenomics and culture.</title>
        <authorList>
            <person name="Gilroy R."/>
            <person name="Ravi A."/>
            <person name="Getino M."/>
            <person name="Pursley I."/>
            <person name="Horton D.L."/>
            <person name="Alikhan N.F."/>
            <person name="Baker D."/>
            <person name="Gharbi K."/>
            <person name="Hall N."/>
            <person name="Watson M."/>
            <person name="Adriaenssens E.M."/>
            <person name="Foster-Nyarko E."/>
            <person name="Jarju S."/>
            <person name="Secka A."/>
            <person name="Antonio M."/>
            <person name="Oren A."/>
            <person name="Chaudhuri R.R."/>
            <person name="La Ragione R."/>
            <person name="Hildebrand F."/>
            <person name="Pallen M.J."/>
        </authorList>
    </citation>
    <scope>NUCLEOTIDE SEQUENCE</scope>
    <source>
        <strain evidence="12">6966</strain>
    </source>
</reference>
<dbReference type="Gene3D" id="2.40.170.20">
    <property type="entry name" value="TonB-dependent receptor, beta-barrel domain"/>
    <property type="match status" value="1"/>
</dbReference>
<dbReference type="NCBIfam" id="TIGR04057">
    <property type="entry name" value="SusC_RagA_signa"/>
    <property type="match status" value="1"/>
</dbReference>
<dbReference type="Proteomes" id="UP000742098">
    <property type="component" value="Unassembled WGS sequence"/>
</dbReference>
<name>A0A921H3F9_9BACT</name>
<keyword evidence="3 8" id="KW-1134">Transmembrane beta strand</keyword>
<dbReference type="GO" id="GO:0009279">
    <property type="term" value="C:cell outer membrane"/>
    <property type="evidence" value="ECO:0007669"/>
    <property type="project" value="UniProtKB-SubCell"/>
</dbReference>
<dbReference type="Pfam" id="PF07715">
    <property type="entry name" value="Plug"/>
    <property type="match status" value="1"/>
</dbReference>
<comment type="subcellular location">
    <subcellularLocation>
        <location evidence="1 8">Cell outer membrane</location>
        <topology evidence="1 8">Multi-pass membrane protein</topology>
    </subcellularLocation>
</comment>
<evidence type="ECO:0000259" key="11">
    <source>
        <dbReference type="Pfam" id="PF07715"/>
    </source>
</evidence>
<dbReference type="InterPro" id="IPR000531">
    <property type="entry name" value="Beta-barrel_TonB"/>
</dbReference>
<evidence type="ECO:0000256" key="1">
    <source>
        <dbReference type="ARBA" id="ARBA00004571"/>
    </source>
</evidence>
<dbReference type="AlphaFoldDB" id="A0A921H3F9"/>
<dbReference type="PROSITE" id="PS52016">
    <property type="entry name" value="TONB_DEPENDENT_REC_3"/>
    <property type="match status" value="1"/>
</dbReference>
<keyword evidence="6 8" id="KW-0472">Membrane</keyword>
<evidence type="ECO:0000256" key="3">
    <source>
        <dbReference type="ARBA" id="ARBA00022452"/>
    </source>
</evidence>
<dbReference type="EMBL" id="DYVS01000052">
    <property type="protein sequence ID" value="HJF69602.1"/>
    <property type="molecule type" value="Genomic_DNA"/>
</dbReference>
<proteinExistence type="inferred from homology"/>
<evidence type="ECO:0000259" key="10">
    <source>
        <dbReference type="Pfam" id="PF00593"/>
    </source>
</evidence>
<evidence type="ECO:0000256" key="5">
    <source>
        <dbReference type="ARBA" id="ARBA00023077"/>
    </source>
</evidence>
<feature type="domain" description="TonB-dependent receptor-like beta-barrel" evidence="10">
    <location>
        <begin position="424"/>
        <end position="904"/>
    </location>
</feature>
<evidence type="ECO:0000256" key="6">
    <source>
        <dbReference type="ARBA" id="ARBA00023136"/>
    </source>
</evidence>
<comment type="similarity">
    <text evidence="8 9">Belongs to the TonB-dependent receptor family.</text>
</comment>
<dbReference type="InterPro" id="IPR037066">
    <property type="entry name" value="Plug_dom_sf"/>
</dbReference>
<protein>
    <submittedName>
        <fullName evidence="12">SusC/RagA family TonB-linked outer membrane protein</fullName>
    </submittedName>
</protein>
<evidence type="ECO:0000256" key="2">
    <source>
        <dbReference type="ARBA" id="ARBA00022448"/>
    </source>
</evidence>
<organism evidence="12 13">
    <name type="scientific">Butyricimonas virosa</name>
    <dbReference type="NCBI Taxonomy" id="544645"/>
    <lineage>
        <taxon>Bacteria</taxon>
        <taxon>Pseudomonadati</taxon>
        <taxon>Bacteroidota</taxon>
        <taxon>Bacteroidia</taxon>
        <taxon>Bacteroidales</taxon>
        <taxon>Odoribacteraceae</taxon>
        <taxon>Butyricimonas</taxon>
    </lineage>
</organism>
<evidence type="ECO:0000313" key="12">
    <source>
        <dbReference type="EMBL" id="HJF69602.1"/>
    </source>
</evidence>
<dbReference type="InterPro" id="IPR036942">
    <property type="entry name" value="Beta-barrel_TonB_sf"/>
</dbReference>
<reference evidence="12" key="2">
    <citation type="submission" date="2021-09" db="EMBL/GenBank/DDBJ databases">
        <authorList>
            <person name="Gilroy R."/>
        </authorList>
    </citation>
    <scope>NUCLEOTIDE SEQUENCE</scope>
    <source>
        <strain evidence="12">6966</strain>
    </source>
</reference>
<dbReference type="InterPro" id="IPR023996">
    <property type="entry name" value="TonB-dep_OMP_SusC/RagA"/>
</dbReference>
<dbReference type="InterPro" id="IPR008969">
    <property type="entry name" value="CarboxyPept-like_regulatory"/>
</dbReference>
<evidence type="ECO:0000256" key="7">
    <source>
        <dbReference type="ARBA" id="ARBA00023237"/>
    </source>
</evidence>
<feature type="domain" description="TonB-dependent receptor plug" evidence="11">
    <location>
        <begin position="66"/>
        <end position="180"/>
    </location>
</feature>
<keyword evidence="4 8" id="KW-0812">Transmembrane</keyword>
<gene>
    <name evidence="12" type="ORF">K8V05_02480</name>
</gene>
<dbReference type="SUPFAM" id="SSF56935">
    <property type="entry name" value="Porins"/>
    <property type="match status" value="1"/>
</dbReference>
<dbReference type="InterPro" id="IPR039426">
    <property type="entry name" value="TonB-dep_rcpt-like"/>
</dbReference>
<comment type="caution">
    <text evidence="12">The sequence shown here is derived from an EMBL/GenBank/DDBJ whole genome shotgun (WGS) entry which is preliminary data.</text>
</comment>
<feature type="non-terminal residue" evidence="12">
    <location>
        <position position="1"/>
    </location>
</feature>
<dbReference type="SUPFAM" id="SSF49464">
    <property type="entry name" value="Carboxypeptidase regulatory domain-like"/>
    <property type="match status" value="1"/>
</dbReference>
<evidence type="ECO:0000313" key="13">
    <source>
        <dbReference type="Proteomes" id="UP000742098"/>
    </source>
</evidence>
<dbReference type="Pfam" id="PF13715">
    <property type="entry name" value="CarbopepD_reg_2"/>
    <property type="match status" value="1"/>
</dbReference>
<dbReference type="InterPro" id="IPR023997">
    <property type="entry name" value="TonB-dep_OMP_SusC/RagA_CS"/>
</dbReference>
<accession>A0A921H3F9</accession>
<evidence type="ECO:0000256" key="9">
    <source>
        <dbReference type="RuleBase" id="RU003357"/>
    </source>
</evidence>
<keyword evidence="5 9" id="KW-0798">TonB box</keyword>
<dbReference type="Gene3D" id="2.170.130.10">
    <property type="entry name" value="TonB-dependent receptor, plug domain"/>
    <property type="match status" value="1"/>
</dbReference>
<sequence>QGVATDLNGQYSIKVPVNVTTLEISFVGYKKTEVLISKRTEINVKLEPDSQVMEDVVVTGYQTISKERATGAYSVINVEKLEQKPTSNISSALNGLVPGLAVQSSPVEGKTRFIIRGQGTLQADQADRDPLIVVDGFPISGYSDNSDPFATINPNDVESITVLKDAAATSIYGARAANGVIVITTKRGKLGNKLDITADAYWAVSSRADLDYLFNMASAENQFRYVELMHKYDPINLSYNDPYSIPMYRRTYMSAPYSMLYERDSKGNITADEYEAKKSELIGYANRKLWKKDLNDYIFRQAVHQQYNVALRGATEKMNYTFSAAYDNEDSYLRGNEKQRVMLNLSNSVRLTKNLTFNVSLNTVFDKQKNNGSDISTLKSCISPWTRLVDDNGEYVHVPTSRTVYEPILMSEYEGKTPASWLYNPVADMQYTGNNSKTMNYRVQGGFDYKTTWGLNLSAKGQYEWRRYTNHISYDPESFQVRDLYNTYSTFNEEAGKYISYFPTGGVFRDGGDVYESYNVRGQADYIFTFDNHTVTSLVGTEILSSSTENTPSITRYGYNKYTNSVLTTPDYVSYNYDIFGSYRRMSYDRLGTLSNLEDRFFSVYANVSYTYDNRYSLTGSFRTDASNFQSKKSREKFSPFWSVGASWLLSREQFMSKISWIDQLKLRASYGIAGVAAGKSGSSSVTTLKIWSGFPQYTNNEPFNTIATRGNETLTWEKSRTLNIGLDIALFGHKLFGSVEFYNKYSYDVLSSATVPVISQGTSTATFNNAEVLNRGCELSLGSDLSVIGDLRWKGTLNYAYNHNEVKKIDLTSSFSFEGSYVEGYPVYLRMALKPVGYSPEGFILLQGKDGSQVAVTDRESSHYAEQVDRQNGETIKDNNWIYYVGTSTPKSNLSFSNQFTWKGLTLSFMITGRFGYYVNPLDSFLAIDLKCASYSKQLDNSFKVYDEGYSNQTSYSAFPLYNDDNYATYKATGGYLYAYSAANRMFLSSFIKGDHIRLNEVYLGYELPERWLSRQSIFRRVNVYAQASNLGVLWSANKKMDPDYPVGNLKPMATFTFGVKIGFKNW</sequence>
<dbReference type="Pfam" id="PF00593">
    <property type="entry name" value="TonB_dep_Rec_b-barrel"/>
    <property type="match status" value="1"/>
</dbReference>
<keyword evidence="7 8" id="KW-0998">Cell outer membrane</keyword>